<reference evidence="5 6" key="1">
    <citation type="submission" date="2024-03" db="EMBL/GenBank/DDBJ databases">
        <authorList>
            <person name="Jo J.-H."/>
        </authorList>
    </citation>
    <scope>NUCLEOTIDE SEQUENCE [LARGE SCALE GENOMIC DNA]</scope>
    <source>
        <strain evidence="5 6">PS1R-30</strain>
    </source>
</reference>
<dbReference type="PANTHER" id="PTHR44688">
    <property type="entry name" value="DNA-BINDING TRANSCRIPTIONAL ACTIVATOR DEVR_DOSR"/>
    <property type="match status" value="1"/>
</dbReference>
<evidence type="ECO:0000259" key="4">
    <source>
        <dbReference type="PROSITE" id="PS50043"/>
    </source>
</evidence>
<dbReference type="EMBL" id="JBBHJZ010000001">
    <property type="protein sequence ID" value="MEJ5976603.1"/>
    <property type="molecule type" value="Genomic_DNA"/>
</dbReference>
<name>A0ABU8RU60_9SPHN</name>
<dbReference type="InterPro" id="IPR016032">
    <property type="entry name" value="Sig_transdc_resp-reg_C-effctor"/>
</dbReference>
<dbReference type="Gene3D" id="3.30.450.80">
    <property type="entry name" value="Transcription factor LuxR-like, autoinducer-binding domain"/>
    <property type="match status" value="1"/>
</dbReference>
<comment type="caution">
    <text evidence="5">The sequence shown here is derived from an EMBL/GenBank/DDBJ whole genome shotgun (WGS) entry which is preliminary data.</text>
</comment>
<accession>A0ABU8RU60</accession>
<protein>
    <submittedName>
        <fullName evidence="5">Autoinducer binding domain-containing protein</fullName>
    </submittedName>
</protein>
<dbReference type="InterPro" id="IPR036693">
    <property type="entry name" value="TF_LuxR_autoind-bd_dom_sf"/>
</dbReference>
<proteinExistence type="predicted"/>
<keyword evidence="3" id="KW-0804">Transcription</keyword>
<sequence length="249" mass="27597">MGLTYLTERLGEIDRARTIEEVSDLLEQFTRDAGFRYFALAHHTDPANAPNRFLLLENYPQTWVDEYTSSGLYRHDPVRRLAGLRPGTFVWSELPARLTLSRKELDVLARAQAAGLGEGFTVSLYAHGDRQASCSFVCAPDEPLPTIALPAAEMIARHAFARLFDILHPAVLDVPRLSPRQLQCVLLMAQGHTDAQIATILGISRETVIEYINDARRRFGVTKRSQLTAAVASFGLISAQEVLGANLPI</sequence>
<evidence type="ECO:0000256" key="1">
    <source>
        <dbReference type="ARBA" id="ARBA00023015"/>
    </source>
</evidence>
<evidence type="ECO:0000313" key="5">
    <source>
        <dbReference type="EMBL" id="MEJ5976603.1"/>
    </source>
</evidence>
<dbReference type="PROSITE" id="PS50043">
    <property type="entry name" value="HTH_LUXR_2"/>
    <property type="match status" value="1"/>
</dbReference>
<dbReference type="CDD" id="cd06170">
    <property type="entry name" value="LuxR_C_like"/>
    <property type="match status" value="1"/>
</dbReference>
<gene>
    <name evidence="5" type="ORF">WG901_08155</name>
</gene>
<keyword evidence="2" id="KW-0238">DNA-binding</keyword>
<dbReference type="Gene3D" id="1.10.10.10">
    <property type="entry name" value="Winged helix-like DNA-binding domain superfamily/Winged helix DNA-binding domain"/>
    <property type="match status" value="1"/>
</dbReference>
<dbReference type="InterPro" id="IPR005143">
    <property type="entry name" value="TF_LuxR_autoind-bd_dom"/>
</dbReference>
<dbReference type="SUPFAM" id="SSF46894">
    <property type="entry name" value="C-terminal effector domain of the bipartite response regulators"/>
    <property type="match status" value="1"/>
</dbReference>
<feature type="domain" description="HTH luxR-type" evidence="4">
    <location>
        <begin position="170"/>
        <end position="235"/>
    </location>
</feature>
<keyword evidence="6" id="KW-1185">Reference proteome</keyword>
<organism evidence="5 6">
    <name type="scientific">Novosphingobium anseongense</name>
    <dbReference type="NCBI Taxonomy" id="3133436"/>
    <lineage>
        <taxon>Bacteria</taxon>
        <taxon>Pseudomonadati</taxon>
        <taxon>Pseudomonadota</taxon>
        <taxon>Alphaproteobacteria</taxon>
        <taxon>Sphingomonadales</taxon>
        <taxon>Sphingomonadaceae</taxon>
        <taxon>Novosphingobium</taxon>
    </lineage>
</organism>
<evidence type="ECO:0000313" key="6">
    <source>
        <dbReference type="Proteomes" id="UP001361239"/>
    </source>
</evidence>
<dbReference type="SUPFAM" id="SSF75516">
    <property type="entry name" value="Pheromone-binding domain of LuxR-like quorum-sensing transcription factors"/>
    <property type="match status" value="1"/>
</dbReference>
<dbReference type="Pfam" id="PF03472">
    <property type="entry name" value="Autoind_bind"/>
    <property type="match status" value="1"/>
</dbReference>
<keyword evidence="1" id="KW-0805">Transcription regulation</keyword>
<dbReference type="InterPro" id="IPR000792">
    <property type="entry name" value="Tscrpt_reg_LuxR_C"/>
</dbReference>
<evidence type="ECO:0000256" key="2">
    <source>
        <dbReference type="ARBA" id="ARBA00023125"/>
    </source>
</evidence>
<dbReference type="PANTHER" id="PTHR44688:SF16">
    <property type="entry name" value="DNA-BINDING TRANSCRIPTIONAL ACTIVATOR DEVR_DOSR"/>
    <property type="match status" value="1"/>
</dbReference>
<dbReference type="RefSeq" id="WP_339586509.1">
    <property type="nucleotide sequence ID" value="NZ_JBBHJZ010000001.1"/>
</dbReference>
<evidence type="ECO:0000256" key="3">
    <source>
        <dbReference type="ARBA" id="ARBA00023163"/>
    </source>
</evidence>
<dbReference type="Proteomes" id="UP001361239">
    <property type="component" value="Unassembled WGS sequence"/>
</dbReference>
<dbReference type="InterPro" id="IPR036388">
    <property type="entry name" value="WH-like_DNA-bd_sf"/>
</dbReference>
<dbReference type="Pfam" id="PF00196">
    <property type="entry name" value="GerE"/>
    <property type="match status" value="1"/>
</dbReference>
<dbReference type="SMART" id="SM00421">
    <property type="entry name" value="HTH_LUXR"/>
    <property type="match status" value="1"/>
</dbReference>